<dbReference type="RefSeq" id="WP_131962067.1">
    <property type="nucleotide sequence ID" value="NZ_SMFL01000019.1"/>
</dbReference>
<gene>
    <name evidence="2" type="ORF">E0F88_30200</name>
</gene>
<feature type="chain" id="PRO_5020928507" evidence="1">
    <location>
        <begin position="24"/>
        <end position="103"/>
    </location>
</feature>
<dbReference type="EMBL" id="SMFL01000019">
    <property type="protein sequence ID" value="TDE09562.1"/>
    <property type="molecule type" value="Genomic_DNA"/>
</dbReference>
<evidence type="ECO:0000313" key="3">
    <source>
        <dbReference type="Proteomes" id="UP000294850"/>
    </source>
</evidence>
<dbReference type="AlphaFoldDB" id="A0A4R5D7Q6"/>
<dbReference type="OrthoDB" id="1496271at2"/>
<comment type="caution">
    <text evidence="2">The sequence shown here is derived from an EMBL/GenBank/DDBJ whole genome shotgun (WGS) entry which is preliminary data.</text>
</comment>
<evidence type="ECO:0000313" key="2">
    <source>
        <dbReference type="EMBL" id="TDE09562.1"/>
    </source>
</evidence>
<keyword evidence="3" id="KW-1185">Reference proteome</keyword>
<sequence length="103" mass="11217">MKKLKIDYLLLVALLMAGSAAVATRLPNQPKPNVLVEQWFRTAPSTNPDQEGGWQSGVAPEECRPSEKICSATFETGYNPNDHVDSVNVQNAIGSVQTGYILE</sequence>
<evidence type="ECO:0000256" key="1">
    <source>
        <dbReference type="SAM" id="SignalP"/>
    </source>
</evidence>
<dbReference type="Proteomes" id="UP000294850">
    <property type="component" value="Unassembled WGS sequence"/>
</dbReference>
<accession>A0A4R5D7Q6</accession>
<keyword evidence="1" id="KW-0732">Signal</keyword>
<protein>
    <submittedName>
        <fullName evidence="2">Uncharacterized protein</fullName>
    </submittedName>
</protein>
<proteinExistence type="predicted"/>
<reference evidence="2 3" key="1">
    <citation type="submission" date="2019-03" db="EMBL/GenBank/DDBJ databases">
        <title>Dyadobacter AR-3-6 sp. nov., isolated from arctic soil.</title>
        <authorList>
            <person name="Chaudhary D.K."/>
        </authorList>
    </citation>
    <scope>NUCLEOTIDE SEQUENCE [LARGE SCALE GENOMIC DNA]</scope>
    <source>
        <strain evidence="2 3">AR-3-6</strain>
    </source>
</reference>
<name>A0A4R5D7Q6_9BACT</name>
<feature type="signal peptide" evidence="1">
    <location>
        <begin position="1"/>
        <end position="23"/>
    </location>
</feature>
<organism evidence="2 3">
    <name type="scientific">Dyadobacter psychrotolerans</name>
    <dbReference type="NCBI Taxonomy" id="2541721"/>
    <lineage>
        <taxon>Bacteria</taxon>
        <taxon>Pseudomonadati</taxon>
        <taxon>Bacteroidota</taxon>
        <taxon>Cytophagia</taxon>
        <taxon>Cytophagales</taxon>
        <taxon>Spirosomataceae</taxon>
        <taxon>Dyadobacter</taxon>
    </lineage>
</organism>